<dbReference type="SUPFAM" id="SSF51621">
    <property type="entry name" value="Phosphoenolpyruvate/pyruvate domain"/>
    <property type="match status" value="1"/>
</dbReference>
<dbReference type="GO" id="GO:0015977">
    <property type="term" value="P:carbon fixation"/>
    <property type="evidence" value="ECO:0007669"/>
    <property type="project" value="InterPro"/>
</dbReference>
<dbReference type="Proteomes" id="UP000249417">
    <property type="component" value="Unassembled WGS sequence"/>
</dbReference>
<dbReference type="EMBL" id="QFQB01000109">
    <property type="protein sequence ID" value="PZQ44126.1"/>
    <property type="molecule type" value="Genomic_DNA"/>
</dbReference>
<evidence type="ECO:0000256" key="1">
    <source>
        <dbReference type="ARBA" id="ARBA00003670"/>
    </source>
</evidence>
<dbReference type="PANTHER" id="PTHR30523">
    <property type="entry name" value="PHOSPHOENOLPYRUVATE CARBOXYLASE"/>
    <property type="match status" value="1"/>
</dbReference>
<evidence type="ECO:0000313" key="5">
    <source>
        <dbReference type="Proteomes" id="UP000249417"/>
    </source>
</evidence>
<dbReference type="Pfam" id="PF00311">
    <property type="entry name" value="PEPcase"/>
    <property type="match status" value="1"/>
</dbReference>
<evidence type="ECO:0000256" key="3">
    <source>
        <dbReference type="SAM" id="MobiDB-lite"/>
    </source>
</evidence>
<evidence type="ECO:0000256" key="2">
    <source>
        <dbReference type="ARBA" id="ARBA00022419"/>
    </source>
</evidence>
<evidence type="ECO:0000313" key="4">
    <source>
        <dbReference type="EMBL" id="PZQ44126.1"/>
    </source>
</evidence>
<accession>A0A2W5MSD9</accession>
<name>A0A2W5MSD9_9BACT</name>
<dbReference type="GO" id="GO:0008964">
    <property type="term" value="F:phosphoenolpyruvate carboxylase activity"/>
    <property type="evidence" value="ECO:0007669"/>
    <property type="project" value="InterPro"/>
</dbReference>
<gene>
    <name evidence="4" type="ORF">DI551_10790</name>
</gene>
<feature type="region of interest" description="Disordered" evidence="3">
    <location>
        <begin position="417"/>
        <end position="443"/>
    </location>
</feature>
<dbReference type="AlphaFoldDB" id="A0A2W5MSD9"/>
<comment type="caution">
    <text evidence="4">The sequence shown here is derived from an EMBL/GenBank/DDBJ whole genome shotgun (WGS) entry which is preliminary data.</text>
</comment>
<dbReference type="InterPro" id="IPR015813">
    <property type="entry name" value="Pyrv/PenolPyrv_kinase-like_dom"/>
</dbReference>
<sequence>MFDERTRSGLKRLKTSIEKIERGDLSDIGTGEALALWAEDIANGINIYDGGKDAVALKRSILDFSYLIKCFGLGFGTIDIRHNAIDILATVKVLVELAGIEKGIDETDLQHFQVKLTKWLQDDEVLNKCAAVASEDFRAAGHDIPAMIYGRLQVVGRHPDMSEKLIIAETTHPAHALSALLLLKATGNIVGETGSRMDITTLSESVADLTSLGNTLETLLENKTYRSHVASRGRIIAMIAKSDTTRQDGRGEAEFAQYEACVDVYRVAEKMRRKYPELQNVMPSIMNGGGHALQRGGGRVTEIPAVHGRAAADARATDCGPSTLTIQGQQLGILLCPGKVAIGTLEALAAQNLYTKAGVHGEMPEVHSEKNMNRQYARIDAWLYAKTAGLAFEALTRNNPAIDNLLVRAPWLSMKAGNVSSRPGKRGEKMVGPGITPQEAVGNNPKALQGRAISGERLTAHACLPVFSVLGLLEAMETVRGQGQASRNEEKYGDALHHLYRTHKIHRDGVRATINAVTMADFDIAWPLLTGRQRPSPAEVLKLANAFKYKDSDGTDTPEITLAFLEEYFLDVEKLSYEMIAGQKAKKGFVHGDGLKKLWPELENEVAKRDRAAEFARVIECSRTVEWIKTFDQPLSEIEFRITQCLYASADVVNAPVGILATRTRLEPVYEVKNGVKTKFMKPESFLEGHVAALLEIPPALR</sequence>
<dbReference type="PANTHER" id="PTHR30523:SF6">
    <property type="entry name" value="PHOSPHOENOLPYRUVATE CARBOXYLASE"/>
    <property type="match status" value="1"/>
</dbReference>
<reference evidence="4 5" key="1">
    <citation type="submission" date="2017-08" db="EMBL/GenBank/DDBJ databases">
        <title>Infants hospitalized years apart are colonized by the same room-sourced microbial strains.</title>
        <authorList>
            <person name="Brooks B."/>
            <person name="Olm M.R."/>
            <person name="Firek B.A."/>
            <person name="Baker R."/>
            <person name="Thomas B.C."/>
            <person name="Morowitz M.J."/>
            <person name="Banfield J.F."/>
        </authorList>
    </citation>
    <scope>NUCLEOTIDE SEQUENCE [LARGE SCALE GENOMIC DNA]</scope>
    <source>
        <strain evidence="4">S2_005_002_R2_29</strain>
    </source>
</reference>
<comment type="function">
    <text evidence="1">Forms oxaloacetate, a four-carbon dicarboxylic acid source for the tricarboxylic acid cycle.</text>
</comment>
<dbReference type="GO" id="GO:0005829">
    <property type="term" value="C:cytosol"/>
    <property type="evidence" value="ECO:0007669"/>
    <property type="project" value="TreeGrafter"/>
</dbReference>
<dbReference type="GO" id="GO:0006099">
    <property type="term" value="P:tricarboxylic acid cycle"/>
    <property type="evidence" value="ECO:0007669"/>
    <property type="project" value="InterPro"/>
</dbReference>
<dbReference type="InterPro" id="IPR021135">
    <property type="entry name" value="PEP_COase"/>
</dbReference>
<protein>
    <recommendedName>
        <fullName evidence="2">Phosphoenolpyruvate carboxylase</fullName>
    </recommendedName>
</protein>
<proteinExistence type="predicted"/>
<organism evidence="4 5">
    <name type="scientific">Micavibrio aeruginosavorus</name>
    <dbReference type="NCBI Taxonomy" id="349221"/>
    <lineage>
        <taxon>Bacteria</taxon>
        <taxon>Pseudomonadati</taxon>
        <taxon>Bdellovibrionota</taxon>
        <taxon>Bdellovibrionia</taxon>
        <taxon>Bdellovibrionales</taxon>
        <taxon>Pseudobdellovibrionaceae</taxon>
        <taxon>Micavibrio</taxon>
    </lineage>
</organism>